<organism evidence="3">
    <name type="scientific">Psorophora albipes</name>
    <dbReference type="NCBI Taxonomy" id="869069"/>
    <lineage>
        <taxon>Eukaryota</taxon>
        <taxon>Metazoa</taxon>
        <taxon>Ecdysozoa</taxon>
        <taxon>Arthropoda</taxon>
        <taxon>Hexapoda</taxon>
        <taxon>Insecta</taxon>
        <taxon>Pterygota</taxon>
        <taxon>Neoptera</taxon>
        <taxon>Endopterygota</taxon>
        <taxon>Diptera</taxon>
        <taxon>Nematocera</taxon>
        <taxon>Culicoidea</taxon>
        <taxon>Culicidae</taxon>
        <taxon>Culicinae</taxon>
        <taxon>Aedini</taxon>
        <taxon>Psorophora</taxon>
    </lineage>
</organism>
<feature type="signal peptide" evidence="2">
    <location>
        <begin position="1"/>
        <end position="17"/>
    </location>
</feature>
<proteinExistence type="evidence at transcript level"/>
<keyword evidence="2" id="KW-0732">Signal</keyword>
<name>T1DHU2_9DIPT</name>
<accession>T1DHU2</accession>
<evidence type="ECO:0000313" key="3">
    <source>
        <dbReference type="EMBL" id="JAA93521.1"/>
    </source>
</evidence>
<reference evidence="3" key="1">
    <citation type="journal article" date="2013" name="BMC Genomics">
        <title>A deep insight into the sialotranscriptome of the mosquito, Psorophora albipes.</title>
        <authorList>
            <person name="Chagas A.C."/>
            <person name="Calvo E."/>
            <person name="Rios-Velasquez C.M."/>
            <person name="Pessoa F.A."/>
            <person name="Medeiros J.F."/>
            <person name="Ribeiro J.M."/>
        </authorList>
    </citation>
    <scope>NUCLEOTIDE SEQUENCE</scope>
</reference>
<feature type="transmembrane region" description="Helical" evidence="1">
    <location>
        <begin position="27"/>
        <end position="44"/>
    </location>
</feature>
<keyword evidence="1" id="KW-1133">Transmembrane helix</keyword>
<sequence>FFRLLVFFLFFFHPSYTFCSFTHTVFILQFFFCCVRFVFFWYKVNQAISFLFPPTFDYVASLFTRKGHLTVLCFSTPTKLSFFFSIVSCYDTIVFFSFVKC</sequence>
<feature type="chain" id="PRO_5004574706" description="Secreted protein" evidence="2">
    <location>
        <begin position="18"/>
        <end position="101"/>
    </location>
</feature>
<keyword evidence="1" id="KW-0812">Transmembrane</keyword>
<protein>
    <recommendedName>
        <fullName evidence="4">Secreted protein</fullName>
    </recommendedName>
</protein>
<evidence type="ECO:0000256" key="2">
    <source>
        <dbReference type="SAM" id="SignalP"/>
    </source>
</evidence>
<keyword evidence="1" id="KW-0472">Membrane</keyword>
<feature type="non-terminal residue" evidence="3">
    <location>
        <position position="1"/>
    </location>
</feature>
<evidence type="ECO:0000256" key="1">
    <source>
        <dbReference type="SAM" id="Phobius"/>
    </source>
</evidence>
<dbReference type="AlphaFoldDB" id="T1DHU2"/>
<evidence type="ECO:0008006" key="4">
    <source>
        <dbReference type="Google" id="ProtNLM"/>
    </source>
</evidence>
<dbReference type="EMBL" id="GALA01001331">
    <property type="protein sequence ID" value="JAA93521.1"/>
    <property type="molecule type" value="mRNA"/>
</dbReference>